<dbReference type="Gene3D" id="3.30.2130.10">
    <property type="entry name" value="VC0802-like"/>
    <property type="match status" value="1"/>
</dbReference>
<dbReference type="AlphaFoldDB" id="A0A437S5B7"/>
<comment type="caution">
    <text evidence="2">The sequence shown here is derived from an EMBL/GenBank/DDBJ whole genome shotgun (WGS) entry which is preliminary data.</text>
</comment>
<gene>
    <name evidence="2" type="ORF">EF514_08585</name>
</gene>
<reference evidence="2 3" key="1">
    <citation type="submission" date="2018-11" db="EMBL/GenBank/DDBJ databases">
        <title>Genome sequencing and assembly of Anaerosphaera sp. nov., GS7-6-2.</title>
        <authorList>
            <person name="Rettenmaier R."/>
            <person name="Liebl W."/>
            <person name="Zverlov V."/>
        </authorList>
    </citation>
    <scope>NUCLEOTIDE SEQUENCE [LARGE SCALE GENOMIC DNA]</scope>
    <source>
        <strain evidence="2 3">GS7-6-2</strain>
    </source>
</reference>
<evidence type="ECO:0000259" key="1">
    <source>
        <dbReference type="PROSITE" id="PS51671"/>
    </source>
</evidence>
<dbReference type="InterPro" id="IPR002912">
    <property type="entry name" value="ACT_dom"/>
</dbReference>
<feature type="domain" description="ACT" evidence="1">
    <location>
        <begin position="4"/>
        <end position="78"/>
    </location>
</feature>
<dbReference type="InterPro" id="IPR045865">
    <property type="entry name" value="ACT-like_dom_sf"/>
</dbReference>
<evidence type="ECO:0000313" key="2">
    <source>
        <dbReference type="EMBL" id="RVU54225.1"/>
    </source>
</evidence>
<keyword evidence="3" id="KW-1185">Reference proteome</keyword>
<dbReference type="RefSeq" id="WP_127725024.1">
    <property type="nucleotide sequence ID" value="NZ_RLIH01000013.1"/>
</dbReference>
<accession>A0A437S5B7</accession>
<proteinExistence type="predicted"/>
<dbReference type="PANTHER" id="PTHR40099:SF1">
    <property type="entry name" value="ACETOLACTATE SYNTHASE, SMALL SUBUNIT"/>
    <property type="match status" value="1"/>
</dbReference>
<dbReference type="EMBL" id="RLIH01000013">
    <property type="protein sequence ID" value="RVU54225.1"/>
    <property type="molecule type" value="Genomic_DNA"/>
</dbReference>
<dbReference type="InterPro" id="IPR045739">
    <property type="entry name" value="ACT_dom_pair"/>
</dbReference>
<sequence length="134" mass="14912">MLKQLSVFIENEGGSASEVTETLSRNNINIRAVSLFDSPEFCILRLIVDDTQKGADALRKENFLVKETDVIGISLNDEIGELNRMLKAIAADNIVVNYLYSLVVREDGRPLMVINVDDIELTKNILIKAGFDVV</sequence>
<protein>
    <submittedName>
        <fullName evidence="2">Amino acid-binding protein</fullName>
    </submittedName>
</protein>
<dbReference type="PANTHER" id="PTHR40099">
    <property type="entry name" value="ACETOLACTATE SYNTHASE, SMALL SUBUNIT"/>
    <property type="match status" value="1"/>
</dbReference>
<name>A0A437S5B7_9FIRM</name>
<dbReference type="Pfam" id="PF19571">
    <property type="entry name" value="ACT_8"/>
    <property type="match status" value="1"/>
</dbReference>
<organism evidence="2 3">
    <name type="scientific">Anaerosphaera multitolerans</name>
    <dbReference type="NCBI Taxonomy" id="2487351"/>
    <lineage>
        <taxon>Bacteria</taxon>
        <taxon>Bacillati</taxon>
        <taxon>Bacillota</taxon>
        <taxon>Tissierellia</taxon>
        <taxon>Tissierellales</taxon>
        <taxon>Peptoniphilaceae</taxon>
        <taxon>Anaerosphaera</taxon>
    </lineage>
</organism>
<evidence type="ECO:0000313" key="3">
    <source>
        <dbReference type="Proteomes" id="UP000288812"/>
    </source>
</evidence>
<dbReference type="PROSITE" id="PS51671">
    <property type="entry name" value="ACT"/>
    <property type="match status" value="1"/>
</dbReference>
<dbReference type="Proteomes" id="UP000288812">
    <property type="component" value="Unassembled WGS sequence"/>
</dbReference>
<dbReference type="OrthoDB" id="9790662at2"/>
<dbReference type="SUPFAM" id="SSF55021">
    <property type="entry name" value="ACT-like"/>
    <property type="match status" value="2"/>
</dbReference>